<keyword evidence="9" id="KW-1185">Reference proteome</keyword>
<dbReference type="CDD" id="cd05254">
    <property type="entry name" value="dTDP_HR_like_SDR_e"/>
    <property type="match status" value="1"/>
</dbReference>
<dbReference type="Proteomes" id="UP000435357">
    <property type="component" value="Unassembled WGS sequence"/>
</dbReference>
<keyword evidence="6" id="KW-0560">Oxidoreductase</keyword>
<dbReference type="GO" id="GO:0008831">
    <property type="term" value="F:dTDP-4-dehydrorhamnose reductase activity"/>
    <property type="evidence" value="ECO:0007669"/>
    <property type="project" value="UniProtKB-EC"/>
</dbReference>
<dbReference type="GO" id="GO:0019305">
    <property type="term" value="P:dTDP-rhamnose biosynthetic process"/>
    <property type="evidence" value="ECO:0007669"/>
    <property type="project" value="UniProtKB-UniPathway"/>
</dbReference>
<comment type="pathway">
    <text evidence="1 6">Carbohydrate biosynthesis; dTDP-L-rhamnose biosynthesis.</text>
</comment>
<feature type="domain" description="RmlD-like substrate binding" evidence="7">
    <location>
        <begin position="1"/>
        <end position="269"/>
    </location>
</feature>
<evidence type="ECO:0000256" key="4">
    <source>
        <dbReference type="ARBA" id="ARBA00017099"/>
    </source>
</evidence>
<evidence type="ECO:0000256" key="6">
    <source>
        <dbReference type="RuleBase" id="RU364082"/>
    </source>
</evidence>
<dbReference type="Pfam" id="PF04321">
    <property type="entry name" value="RmlD_sub_bind"/>
    <property type="match status" value="1"/>
</dbReference>
<comment type="caution">
    <text evidence="8">The sequence shown here is derived from an EMBL/GenBank/DDBJ whole genome shotgun (WGS) entry which is preliminary data.</text>
</comment>
<gene>
    <name evidence="8" type="ORF">F3059_06150</name>
</gene>
<dbReference type="Gene3D" id="3.40.50.720">
    <property type="entry name" value="NAD(P)-binding Rossmann-like Domain"/>
    <property type="match status" value="1"/>
</dbReference>
<dbReference type="AlphaFoldDB" id="A0A6N6M5Y2"/>
<sequence length="294" mass="33549">MRILILGASGLVGGNCLKYFKTKEELEVVGTYFSYKTEDTVKFNTLDLNDPENYDVDSFKPDVVVHCGALTWVDYCEDNKEESWQKTVKSTQNALKIADKHDARFVYISSDYVFDGTEGPYTEDNEENPVSVYGKHKLEAEENVLQSGLDFLTLRITNVFGDEARGKNFIARMINNVQKGEEMTLNLPFDQYATPINAADIARAMYLLLRDDKMGIYNIASTDYMNRVQLATHILKYFPNHKVKIEPKSTREINPPAPRPLMGGLIAAKFLSEYPNFHFTNVDDYVRKKVGDFE</sequence>
<proteinExistence type="inferred from homology"/>
<evidence type="ECO:0000256" key="5">
    <source>
        <dbReference type="ARBA" id="ARBA00048200"/>
    </source>
</evidence>
<dbReference type="UniPathway" id="UPA00124"/>
<protein>
    <recommendedName>
        <fullName evidence="4 6">dTDP-4-dehydrorhamnose reductase</fullName>
        <ecNumber evidence="3 6">1.1.1.133</ecNumber>
    </recommendedName>
</protein>
<evidence type="ECO:0000256" key="3">
    <source>
        <dbReference type="ARBA" id="ARBA00012929"/>
    </source>
</evidence>
<dbReference type="EC" id="1.1.1.133" evidence="3 6"/>
<dbReference type="PANTHER" id="PTHR10491:SF4">
    <property type="entry name" value="METHIONINE ADENOSYLTRANSFERASE 2 SUBUNIT BETA"/>
    <property type="match status" value="1"/>
</dbReference>
<evidence type="ECO:0000313" key="9">
    <source>
        <dbReference type="Proteomes" id="UP000435357"/>
    </source>
</evidence>
<comment type="function">
    <text evidence="6">Catalyzes the reduction of dTDP-6-deoxy-L-lyxo-4-hexulose to yield dTDP-L-rhamnose.</text>
</comment>
<dbReference type="OrthoDB" id="9803892at2"/>
<organism evidence="8 9">
    <name type="scientific">Salibacter halophilus</name>
    <dbReference type="NCBI Taxonomy" id="1803916"/>
    <lineage>
        <taxon>Bacteria</taxon>
        <taxon>Pseudomonadati</taxon>
        <taxon>Bacteroidota</taxon>
        <taxon>Flavobacteriia</taxon>
        <taxon>Flavobacteriales</taxon>
        <taxon>Salibacteraceae</taxon>
        <taxon>Salibacter</taxon>
    </lineage>
</organism>
<comment type="similarity">
    <text evidence="2 6">Belongs to the dTDP-4-dehydrorhamnose reductase family.</text>
</comment>
<dbReference type="RefSeq" id="WP_151167259.1">
    <property type="nucleotide sequence ID" value="NZ_WACR01000004.1"/>
</dbReference>
<name>A0A6N6M5Y2_9FLAO</name>
<dbReference type="SUPFAM" id="SSF51735">
    <property type="entry name" value="NAD(P)-binding Rossmann-fold domains"/>
    <property type="match status" value="1"/>
</dbReference>
<evidence type="ECO:0000256" key="1">
    <source>
        <dbReference type="ARBA" id="ARBA00004781"/>
    </source>
</evidence>
<reference evidence="8 9" key="1">
    <citation type="submission" date="2019-09" db="EMBL/GenBank/DDBJ databases">
        <title>Genomes of Cryomorphaceae.</title>
        <authorList>
            <person name="Bowman J.P."/>
        </authorList>
    </citation>
    <scope>NUCLEOTIDE SEQUENCE [LARGE SCALE GENOMIC DNA]</scope>
    <source>
        <strain evidence="8 9">KCTC 52047</strain>
    </source>
</reference>
<dbReference type="EMBL" id="WACR01000004">
    <property type="protein sequence ID" value="KAB1064933.1"/>
    <property type="molecule type" value="Genomic_DNA"/>
</dbReference>
<dbReference type="InterPro" id="IPR036291">
    <property type="entry name" value="NAD(P)-bd_dom_sf"/>
</dbReference>
<evidence type="ECO:0000259" key="7">
    <source>
        <dbReference type="Pfam" id="PF04321"/>
    </source>
</evidence>
<evidence type="ECO:0000256" key="2">
    <source>
        <dbReference type="ARBA" id="ARBA00010944"/>
    </source>
</evidence>
<accession>A0A6N6M5Y2</accession>
<dbReference type="PANTHER" id="PTHR10491">
    <property type="entry name" value="DTDP-4-DEHYDRORHAMNOSE REDUCTASE"/>
    <property type="match status" value="1"/>
</dbReference>
<comment type="catalytic activity">
    <reaction evidence="5">
        <text>dTDP-beta-L-rhamnose + NADP(+) = dTDP-4-dehydro-beta-L-rhamnose + NADPH + H(+)</text>
        <dbReference type="Rhea" id="RHEA:21796"/>
        <dbReference type="ChEBI" id="CHEBI:15378"/>
        <dbReference type="ChEBI" id="CHEBI:57510"/>
        <dbReference type="ChEBI" id="CHEBI:57783"/>
        <dbReference type="ChEBI" id="CHEBI:58349"/>
        <dbReference type="ChEBI" id="CHEBI:62830"/>
        <dbReference type="EC" id="1.1.1.133"/>
    </reaction>
</comment>
<keyword evidence="6" id="KW-0521">NADP</keyword>
<dbReference type="InterPro" id="IPR005913">
    <property type="entry name" value="dTDP_dehydrorham_reduct"/>
</dbReference>
<evidence type="ECO:0000313" key="8">
    <source>
        <dbReference type="EMBL" id="KAB1064933.1"/>
    </source>
</evidence>
<dbReference type="InterPro" id="IPR029903">
    <property type="entry name" value="RmlD-like-bd"/>
</dbReference>